<accession>A0A9P0EAC3</accession>
<feature type="compositionally biased region" description="Basic and acidic residues" evidence="4">
    <location>
        <begin position="375"/>
        <end position="392"/>
    </location>
</feature>
<feature type="compositionally biased region" description="Polar residues" evidence="4">
    <location>
        <begin position="632"/>
        <end position="657"/>
    </location>
</feature>
<feature type="region of interest" description="Disordered" evidence="4">
    <location>
        <begin position="132"/>
        <end position="227"/>
    </location>
</feature>
<dbReference type="InterPro" id="IPR022166">
    <property type="entry name" value="UBAP2/Lig"/>
</dbReference>
<dbReference type="AlphaFoldDB" id="A0A9P0EAC3"/>
<dbReference type="Pfam" id="PF12478">
    <property type="entry name" value="UBAP2-Lig"/>
    <property type="match status" value="1"/>
</dbReference>
<dbReference type="OrthoDB" id="5918007at2759"/>
<dbReference type="GO" id="GO:0005737">
    <property type="term" value="C:cytoplasm"/>
    <property type="evidence" value="ECO:0007669"/>
    <property type="project" value="UniProtKB-SubCell"/>
</dbReference>
<feature type="compositionally biased region" description="Polar residues" evidence="4">
    <location>
        <begin position="156"/>
        <end position="175"/>
    </location>
</feature>
<evidence type="ECO:0000256" key="3">
    <source>
        <dbReference type="ARBA" id="ARBA00022553"/>
    </source>
</evidence>
<feature type="region of interest" description="Disordered" evidence="4">
    <location>
        <begin position="46"/>
        <end position="69"/>
    </location>
</feature>
<dbReference type="Proteomes" id="UP001152798">
    <property type="component" value="Chromosome 1"/>
</dbReference>
<feature type="compositionally biased region" description="Basic and acidic residues" evidence="4">
    <location>
        <begin position="142"/>
        <end position="155"/>
    </location>
</feature>
<dbReference type="PANTHER" id="PTHR16308">
    <property type="entry name" value="UBIQUITIN ASSOCIATED PROTEIN 2-LIKE/LINGERER"/>
    <property type="match status" value="1"/>
</dbReference>
<dbReference type="CDD" id="cd14277">
    <property type="entry name" value="UBA_UBP2_like"/>
    <property type="match status" value="1"/>
</dbReference>
<feature type="region of interest" description="Disordered" evidence="4">
    <location>
        <begin position="632"/>
        <end position="658"/>
    </location>
</feature>
<dbReference type="Gene3D" id="1.10.8.10">
    <property type="entry name" value="DNA helicase RuvA subunit, C-terminal domain"/>
    <property type="match status" value="1"/>
</dbReference>
<gene>
    <name evidence="5" type="ORF">NEZAVI_LOCUS2351</name>
</gene>
<evidence type="ECO:0000313" key="6">
    <source>
        <dbReference type="Proteomes" id="UP001152798"/>
    </source>
</evidence>
<evidence type="ECO:0000256" key="1">
    <source>
        <dbReference type="ARBA" id="ARBA00004496"/>
    </source>
</evidence>
<keyword evidence="6" id="KW-1185">Reference proteome</keyword>
<feature type="compositionally biased region" description="Gly residues" evidence="4">
    <location>
        <begin position="183"/>
        <end position="199"/>
    </location>
</feature>
<evidence type="ECO:0000256" key="2">
    <source>
        <dbReference type="ARBA" id="ARBA00022490"/>
    </source>
</evidence>
<dbReference type="InterPro" id="IPR009060">
    <property type="entry name" value="UBA-like_sf"/>
</dbReference>
<dbReference type="EMBL" id="OV725077">
    <property type="protein sequence ID" value="CAH1391309.1"/>
    <property type="molecule type" value="Genomic_DNA"/>
</dbReference>
<dbReference type="SUPFAM" id="SSF46934">
    <property type="entry name" value="UBA-like"/>
    <property type="match status" value="1"/>
</dbReference>
<evidence type="ECO:0000313" key="5">
    <source>
        <dbReference type="EMBL" id="CAH1391309.1"/>
    </source>
</evidence>
<dbReference type="GO" id="GO:0005634">
    <property type="term" value="C:nucleus"/>
    <property type="evidence" value="ECO:0007669"/>
    <property type="project" value="TreeGrafter"/>
</dbReference>
<protein>
    <submittedName>
        <fullName evidence="5">Uncharacterized protein</fullName>
    </submittedName>
</protein>
<organism evidence="5 6">
    <name type="scientific">Nezara viridula</name>
    <name type="common">Southern green stink bug</name>
    <name type="synonym">Cimex viridulus</name>
    <dbReference type="NCBI Taxonomy" id="85310"/>
    <lineage>
        <taxon>Eukaryota</taxon>
        <taxon>Metazoa</taxon>
        <taxon>Ecdysozoa</taxon>
        <taxon>Arthropoda</taxon>
        <taxon>Hexapoda</taxon>
        <taxon>Insecta</taxon>
        <taxon>Pterygota</taxon>
        <taxon>Neoptera</taxon>
        <taxon>Paraneoptera</taxon>
        <taxon>Hemiptera</taxon>
        <taxon>Heteroptera</taxon>
        <taxon>Panheteroptera</taxon>
        <taxon>Pentatomomorpha</taxon>
        <taxon>Pentatomoidea</taxon>
        <taxon>Pentatomidae</taxon>
        <taxon>Pentatominae</taxon>
        <taxon>Nezara</taxon>
    </lineage>
</organism>
<evidence type="ECO:0000256" key="4">
    <source>
        <dbReference type="SAM" id="MobiDB-lite"/>
    </source>
</evidence>
<keyword evidence="3" id="KW-0597">Phosphoprotein</keyword>
<name>A0A9P0EAC3_NEZVI</name>
<dbReference type="PANTHER" id="PTHR16308:SF13">
    <property type="entry name" value="PROTEIN LINGERER"/>
    <property type="match status" value="1"/>
</dbReference>
<feature type="region of interest" description="Disordered" evidence="4">
    <location>
        <begin position="362"/>
        <end position="411"/>
    </location>
</feature>
<feature type="region of interest" description="Disordered" evidence="4">
    <location>
        <begin position="450"/>
        <end position="474"/>
    </location>
</feature>
<dbReference type="InterPro" id="IPR051833">
    <property type="entry name" value="TC-DDR_regulator"/>
</dbReference>
<proteinExistence type="predicted"/>
<feature type="compositionally biased region" description="Low complexity" evidence="4">
    <location>
        <begin position="463"/>
        <end position="474"/>
    </location>
</feature>
<keyword evidence="2" id="KW-0963">Cytoplasm</keyword>
<comment type="subcellular location">
    <subcellularLocation>
        <location evidence="1">Cytoplasm</location>
    </subcellularLocation>
</comment>
<reference evidence="5" key="1">
    <citation type="submission" date="2022-01" db="EMBL/GenBank/DDBJ databases">
        <authorList>
            <person name="King R."/>
        </authorList>
    </citation>
    <scope>NUCLEOTIDE SEQUENCE</scope>
</reference>
<sequence>MLHHHVFQFYLKGDSFYQHTDFLCISDTMSLATEVIKSRMDVTNSTSAKLIKKETAPKQGENKSQPTSEQLRIAQLINTKKEDPKLKEKLRQVMDATQRTMEEAYLALHDSEFDPNRAVNLLLEGDMEREWSTLSKKKKTRTPGEAKPPKNKSENVQEVTQQCEPWDSSLNTKPSIGNRGSNSRGGRGGRNFRGRGGGFQQSDYADRGRRYHRPSNTSSNYDEPEDTGIIQSRTFERVVPPTVRPVDTWDPKRPIASMLNQNRTYDWDEEEYTGSLSGTLVYTSSESNPQTKLNIPPTHSTFETKESNLYDDSIVHPTLPSLPSPTKGQFFPTRVIPPTNMPTSLPPPITSCCTSVPAALKSRSPPLGANPSKPHRIDKLKENQEITGDRISYKPHGSVTKHPSKPVEMPPVSVKSNVGLLDIQFGSLDLKDNSNEANAFSLQPTNLRTSKHHENRASKINKSDSSSHIFSGSSNPVDSIPPTSFCKVPQMFQQAQPVYSSQYLSGLATTSIKNTAPNQNIYPASSGGESGGMSNVCPQYHCSNYVTQPSQSIPVMSNISNSYQNILGTQSYTSSSQNIYGSNVLPTTSYTTPYQTYSSTAQHKPTIVPIPFTASKDFDSGNQNVSLGLSTRSGGPTASSMLSNNQSFPSTKPTTVPKNPILSSIPPLMGQHPMFYGQGGMPFFQAPVYYQDLQLMPQQRLASPMNAAYYEVGYPSLTRDVPYNMNERVLPKQDSAQALPQGHQMIGGCPAGHLGPSTVFGTDTEHYIDRDVICENTSGSCNEICESTSSCQLIPSGMTLMDSSSSDAINMCSKPSNVTQKKLNEFD</sequence>